<evidence type="ECO:0008006" key="4">
    <source>
        <dbReference type="Google" id="ProtNLM"/>
    </source>
</evidence>
<dbReference type="Gene3D" id="1.10.10.410">
    <property type="match status" value="1"/>
</dbReference>
<sequence length="149" mass="16456">MTISDQINADFMEAYKAKDGAKSSALRMLKNAIKNAEIEKRSPLDDTETIKLLRKELKSREEATADYNKGGRGEMAEKEENEAKLISTYLPAEMSDEDIKKIIESTASEQNISSISDFGKLMSALMPKVTGKADGSRVSALAREYLNNA</sequence>
<dbReference type="PANTHER" id="PTHR28055">
    <property type="entry name" value="ALTERED INHERITANCE OF MITOCHONDRIA PROTEIN 41, MITOCHONDRIAL"/>
    <property type="match status" value="1"/>
</dbReference>
<reference evidence="2 3" key="1">
    <citation type="journal article" date="2016" name="Nat. Commun.">
        <title>Thousands of microbial genomes shed light on interconnected biogeochemical processes in an aquifer system.</title>
        <authorList>
            <person name="Anantharaman K."/>
            <person name="Brown C.T."/>
            <person name="Hug L.A."/>
            <person name="Sharon I."/>
            <person name="Castelle C.J."/>
            <person name="Probst A.J."/>
            <person name="Thomas B.C."/>
            <person name="Singh A."/>
            <person name="Wilkins M.J."/>
            <person name="Karaoz U."/>
            <person name="Brodie E.L."/>
            <person name="Williams K.H."/>
            <person name="Hubbard S.S."/>
            <person name="Banfield J.F."/>
        </authorList>
    </citation>
    <scope>NUCLEOTIDE SEQUENCE [LARGE SCALE GENOMIC DNA]</scope>
</reference>
<dbReference type="InterPro" id="IPR023168">
    <property type="entry name" value="GatB_Yqey_C_2"/>
</dbReference>
<evidence type="ECO:0000256" key="1">
    <source>
        <dbReference type="SAM" id="MobiDB-lite"/>
    </source>
</evidence>
<gene>
    <name evidence="2" type="ORF">A2215_04480</name>
</gene>
<dbReference type="InterPro" id="IPR019004">
    <property type="entry name" value="YqeY/Aim41"/>
</dbReference>
<dbReference type="InterPro" id="IPR042184">
    <property type="entry name" value="YqeY/Aim41_N"/>
</dbReference>
<dbReference type="STRING" id="1797472.A2215_04480"/>
<dbReference type="SUPFAM" id="SSF89095">
    <property type="entry name" value="GatB/YqeY motif"/>
    <property type="match status" value="1"/>
</dbReference>
<organism evidence="2 3">
    <name type="scientific">Candidatus Berkelbacteria bacterium RIFOXYA2_FULL_43_10</name>
    <dbReference type="NCBI Taxonomy" id="1797472"/>
    <lineage>
        <taxon>Bacteria</taxon>
        <taxon>Candidatus Berkelbacteria</taxon>
    </lineage>
</organism>
<dbReference type="InterPro" id="IPR003789">
    <property type="entry name" value="Asn/Gln_tRNA_amidoTrase-B-like"/>
</dbReference>
<dbReference type="Pfam" id="PF09424">
    <property type="entry name" value="YqeY"/>
    <property type="match status" value="1"/>
</dbReference>
<accession>A0A1F5E3V4</accession>
<comment type="caution">
    <text evidence="2">The sequence shown here is derived from an EMBL/GenBank/DDBJ whole genome shotgun (WGS) entry which is preliminary data.</text>
</comment>
<dbReference type="EMBL" id="MEZY01000057">
    <property type="protein sequence ID" value="OGD61981.1"/>
    <property type="molecule type" value="Genomic_DNA"/>
</dbReference>
<feature type="region of interest" description="Disordered" evidence="1">
    <location>
        <begin position="61"/>
        <end position="80"/>
    </location>
</feature>
<protein>
    <recommendedName>
        <fullName evidence="4">Glutamyl-tRNA amidotransferase</fullName>
    </recommendedName>
</protein>
<dbReference type="AlphaFoldDB" id="A0A1F5E3V4"/>
<dbReference type="GO" id="GO:0016884">
    <property type="term" value="F:carbon-nitrogen ligase activity, with glutamine as amido-N-donor"/>
    <property type="evidence" value="ECO:0007669"/>
    <property type="project" value="InterPro"/>
</dbReference>
<proteinExistence type="predicted"/>
<name>A0A1F5E3V4_9BACT</name>
<dbReference type="Proteomes" id="UP000178583">
    <property type="component" value="Unassembled WGS sequence"/>
</dbReference>
<dbReference type="Gene3D" id="1.10.1510.10">
    <property type="entry name" value="Uncharacterised protein YqeY/AIM41 PF09424, N-terminal domain"/>
    <property type="match status" value="1"/>
</dbReference>
<evidence type="ECO:0000313" key="3">
    <source>
        <dbReference type="Proteomes" id="UP000178583"/>
    </source>
</evidence>
<evidence type="ECO:0000313" key="2">
    <source>
        <dbReference type="EMBL" id="OGD61981.1"/>
    </source>
</evidence>
<dbReference type="PANTHER" id="PTHR28055:SF1">
    <property type="entry name" value="ALTERED INHERITANCE OF MITOCHONDRIA PROTEIN 41, MITOCHONDRIAL"/>
    <property type="match status" value="1"/>
</dbReference>